<dbReference type="Proteomes" id="UP000180254">
    <property type="component" value="Unassembled WGS sequence"/>
</dbReference>
<sequence>MKNTQKRNLWITYGIALLGVFISLIPEFVGIEMYDGGGALVLLGIFVALSAWISGVLLFREKSRIMEEAMAENTVLAKWVYDSSTWRRKLAEEKQDMRTASMGMMIMILILGTIIFIPMLILLEEKLVVLGIYGAVVLLGGMGIYINYRHLKYIEDKAYVIVTRDGAVINGDVVCWSNK</sequence>
<comment type="caution">
    <text evidence="2">The sequence shown here is derived from an EMBL/GenBank/DDBJ whole genome shotgun (WGS) entry which is preliminary data.</text>
</comment>
<dbReference type="STRING" id="39480.EUAN_21630"/>
<keyword evidence="1" id="KW-0812">Transmembrane</keyword>
<keyword evidence="1" id="KW-0472">Membrane</keyword>
<name>A0A1S1V4V9_9FIRM</name>
<feature type="transmembrane region" description="Helical" evidence="1">
    <location>
        <begin position="9"/>
        <end position="31"/>
    </location>
</feature>
<feature type="transmembrane region" description="Helical" evidence="1">
    <location>
        <begin position="102"/>
        <end position="121"/>
    </location>
</feature>
<protein>
    <submittedName>
        <fullName evidence="2">Uncharacterized protein</fullName>
    </submittedName>
</protein>
<proteinExistence type="predicted"/>
<feature type="transmembrane region" description="Helical" evidence="1">
    <location>
        <begin position="127"/>
        <end position="148"/>
    </location>
</feature>
<dbReference type="EMBL" id="MKIE01000013">
    <property type="protein sequence ID" value="OHW61420.1"/>
    <property type="molecule type" value="Genomic_DNA"/>
</dbReference>
<dbReference type="RefSeq" id="WP_071064355.1">
    <property type="nucleotide sequence ID" value="NZ_MKIE01000013.1"/>
</dbReference>
<reference evidence="2 3" key="1">
    <citation type="submission" date="2016-09" db="EMBL/GenBank/DDBJ databases">
        <title>Genome sequence of Eubacterium angustum.</title>
        <authorList>
            <person name="Poehlein A."/>
            <person name="Daniel R."/>
        </authorList>
    </citation>
    <scope>NUCLEOTIDE SEQUENCE [LARGE SCALE GENOMIC DNA]</scope>
    <source>
        <strain evidence="2 3">DSM 1989</strain>
    </source>
</reference>
<feature type="transmembrane region" description="Helical" evidence="1">
    <location>
        <begin position="37"/>
        <end position="59"/>
    </location>
</feature>
<accession>A0A1S1V4V9</accession>
<gene>
    <name evidence="2" type="ORF">EUAN_21630</name>
</gene>
<keyword evidence="3" id="KW-1185">Reference proteome</keyword>
<organism evidence="2 3">
    <name type="scientific">Andreesenia angusta</name>
    <dbReference type="NCBI Taxonomy" id="39480"/>
    <lineage>
        <taxon>Bacteria</taxon>
        <taxon>Bacillati</taxon>
        <taxon>Bacillota</taxon>
        <taxon>Tissierellia</taxon>
        <taxon>Tissierellales</taxon>
        <taxon>Gottschalkiaceae</taxon>
        <taxon>Andreesenia</taxon>
    </lineage>
</organism>
<evidence type="ECO:0000313" key="3">
    <source>
        <dbReference type="Proteomes" id="UP000180254"/>
    </source>
</evidence>
<evidence type="ECO:0000256" key="1">
    <source>
        <dbReference type="SAM" id="Phobius"/>
    </source>
</evidence>
<keyword evidence="1" id="KW-1133">Transmembrane helix</keyword>
<dbReference type="OrthoDB" id="10010114at2"/>
<dbReference type="AlphaFoldDB" id="A0A1S1V4V9"/>
<evidence type="ECO:0000313" key="2">
    <source>
        <dbReference type="EMBL" id="OHW61420.1"/>
    </source>
</evidence>